<dbReference type="SUPFAM" id="SSF54211">
    <property type="entry name" value="Ribosomal protein S5 domain 2-like"/>
    <property type="match status" value="1"/>
</dbReference>
<protein>
    <submittedName>
        <fullName evidence="4">Uncharacterized protein, YigZ family</fullName>
    </submittedName>
</protein>
<evidence type="ECO:0000259" key="2">
    <source>
        <dbReference type="Pfam" id="PF01205"/>
    </source>
</evidence>
<keyword evidence="5" id="KW-1185">Reference proteome</keyword>
<dbReference type="OrthoDB" id="9813771at2"/>
<sequence length="217" mass="23660">MSDCYIIPEKIVSTEMIVVNSRFISVAGPVFSTEEAREFIQSVKRQYPDASHHVPAYVIGHGNSTVAYCSDDGEPSGSSGKPILSVLQGSGFGDAIIVVTRYFGGTKLGIGGLVHAYGDAAKSVLEIMPKAVKVSTCLVQISMPYSFYERIRLLIIRKNAQILDESFQGDVTITGRFLTKTFDQFQSDLSELTAGKIQAQIMDTNPETIMPFGAFEE</sequence>
<dbReference type="Pfam" id="PF09186">
    <property type="entry name" value="DUF1949"/>
    <property type="match status" value="1"/>
</dbReference>
<dbReference type="PANTHER" id="PTHR16301:SF20">
    <property type="entry name" value="IMPACT FAMILY MEMBER YIGZ"/>
    <property type="match status" value="1"/>
</dbReference>
<dbReference type="RefSeq" id="WP_062283079.1">
    <property type="nucleotide sequence ID" value="NZ_DF968181.1"/>
</dbReference>
<proteinExistence type="inferred from homology"/>
<dbReference type="InterPro" id="IPR035647">
    <property type="entry name" value="EFG_III/V"/>
</dbReference>
<dbReference type="InterPro" id="IPR023582">
    <property type="entry name" value="Impact"/>
</dbReference>
<reference evidence="4" key="1">
    <citation type="journal article" date="2015" name="Genome Announc.">
        <title>Draft Genome Sequence of Anaerolineae Strain TC1, a Novel Isolate from a Methanogenic Wastewater Treatment System.</title>
        <authorList>
            <person name="Matsuura N."/>
            <person name="Tourlousse D.M."/>
            <person name="Sun L."/>
            <person name="Toyonaga M."/>
            <person name="Kuroda K."/>
            <person name="Ohashi A."/>
            <person name="Cruz R."/>
            <person name="Yamaguchi T."/>
            <person name="Sekiguchi Y."/>
        </authorList>
    </citation>
    <scope>NUCLEOTIDE SEQUENCE [LARGE SCALE GENOMIC DNA]</scope>
    <source>
        <strain evidence="4">TC1</strain>
    </source>
</reference>
<dbReference type="PANTHER" id="PTHR16301">
    <property type="entry name" value="IMPACT-RELATED"/>
    <property type="match status" value="1"/>
</dbReference>
<organism evidence="4">
    <name type="scientific">Flexilinea flocculi</name>
    <dbReference type="NCBI Taxonomy" id="1678840"/>
    <lineage>
        <taxon>Bacteria</taxon>
        <taxon>Bacillati</taxon>
        <taxon>Chloroflexota</taxon>
        <taxon>Anaerolineae</taxon>
        <taxon>Anaerolineales</taxon>
        <taxon>Anaerolineaceae</taxon>
        <taxon>Flexilinea</taxon>
    </lineage>
</organism>
<evidence type="ECO:0000259" key="3">
    <source>
        <dbReference type="Pfam" id="PF09186"/>
    </source>
</evidence>
<dbReference type="GO" id="GO:0005737">
    <property type="term" value="C:cytoplasm"/>
    <property type="evidence" value="ECO:0007669"/>
    <property type="project" value="TreeGrafter"/>
</dbReference>
<dbReference type="Gene3D" id="3.30.230.30">
    <property type="entry name" value="Impact, N-terminal domain"/>
    <property type="match status" value="1"/>
</dbReference>
<dbReference type="Proteomes" id="UP000053370">
    <property type="component" value="Unassembled WGS sequence"/>
</dbReference>
<dbReference type="Gene3D" id="3.30.70.240">
    <property type="match status" value="1"/>
</dbReference>
<dbReference type="InterPro" id="IPR036956">
    <property type="entry name" value="Impact_N_sf"/>
</dbReference>
<evidence type="ECO:0000256" key="1">
    <source>
        <dbReference type="ARBA" id="ARBA00007665"/>
    </source>
</evidence>
<evidence type="ECO:0000313" key="4">
    <source>
        <dbReference type="EMBL" id="GAP41577.1"/>
    </source>
</evidence>
<dbReference type="NCBIfam" id="TIGR00257">
    <property type="entry name" value="IMPACT_YIGZ"/>
    <property type="match status" value="1"/>
</dbReference>
<dbReference type="InterPro" id="IPR015269">
    <property type="entry name" value="UPF0029_Impact_C"/>
</dbReference>
<dbReference type="InterPro" id="IPR020568">
    <property type="entry name" value="Ribosomal_Su5_D2-typ_SF"/>
</dbReference>
<evidence type="ECO:0000313" key="5">
    <source>
        <dbReference type="Proteomes" id="UP000053370"/>
    </source>
</evidence>
<dbReference type="SUPFAM" id="SSF54980">
    <property type="entry name" value="EF-G C-terminal domain-like"/>
    <property type="match status" value="1"/>
</dbReference>
<dbReference type="InterPro" id="IPR015796">
    <property type="entry name" value="Impact_YigZ-like"/>
</dbReference>
<feature type="domain" description="Impact N-terminal" evidence="2">
    <location>
        <begin position="20"/>
        <end position="125"/>
    </location>
</feature>
<dbReference type="EMBL" id="DF968181">
    <property type="protein sequence ID" value="GAP41577.1"/>
    <property type="molecule type" value="Genomic_DNA"/>
</dbReference>
<dbReference type="InterPro" id="IPR001498">
    <property type="entry name" value="Impact_N"/>
</dbReference>
<dbReference type="AlphaFoldDB" id="A0A0S7BY20"/>
<feature type="domain" description="UPF0029" evidence="3">
    <location>
        <begin position="141"/>
        <end position="196"/>
    </location>
</feature>
<dbReference type="PATRIC" id="fig|1678840.3.peg.3057"/>
<comment type="similarity">
    <text evidence="1">Belongs to the IMPACT family.</text>
</comment>
<name>A0A0S7BY20_9CHLR</name>
<dbReference type="GO" id="GO:0006446">
    <property type="term" value="P:regulation of translational initiation"/>
    <property type="evidence" value="ECO:0007669"/>
    <property type="project" value="TreeGrafter"/>
</dbReference>
<accession>A0A0S7BY20</accession>
<dbReference type="Pfam" id="PF01205">
    <property type="entry name" value="Impact_N"/>
    <property type="match status" value="1"/>
</dbReference>
<gene>
    <name evidence="4" type="ORF">ATC1_131569</name>
</gene>